<accession>A0A6M8HRQ5</accession>
<dbReference type="KEGG" id="lck:HN018_13660"/>
<feature type="domain" description="Mce/MlaD" evidence="1">
    <location>
        <begin position="41"/>
        <end position="134"/>
    </location>
</feature>
<reference evidence="2 3" key="1">
    <citation type="journal article" date="2014" name="World J. Microbiol. Biotechnol.">
        <title>Biodiversity and physiological characteristics of Antarctic and Arctic lichens-associated bacteria.</title>
        <authorList>
            <person name="Lee Y.M."/>
            <person name="Kim E.H."/>
            <person name="Lee H.K."/>
            <person name="Hong S.G."/>
        </authorList>
    </citation>
    <scope>NUCLEOTIDE SEQUENCE [LARGE SCALE GENOMIC DNA]</scope>
    <source>
        <strain evidence="2 3">PAMC 26569</strain>
    </source>
</reference>
<dbReference type="RefSeq" id="WP_171836670.1">
    <property type="nucleotide sequence ID" value="NZ_CP053708.1"/>
</dbReference>
<keyword evidence="3" id="KW-1185">Reference proteome</keyword>
<evidence type="ECO:0000313" key="2">
    <source>
        <dbReference type="EMBL" id="QKE90947.1"/>
    </source>
</evidence>
<dbReference type="EMBL" id="CP053708">
    <property type="protein sequence ID" value="QKE90947.1"/>
    <property type="molecule type" value="Genomic_DNA"/>
</dbReference>
<evidence type="ECO:0000313" key="3">
    <source>
        <dbReference type="Proteomes" id="UP000500767"/>
    </source>
</evidence>
<name>A0A6M8HRQ5_9PROT</name>
<dbReference type="PANTHER" id="PTHR36698">
    <property type="entry name" value="BLL5892 PROTEIN"/>
    <property type="match status" value="1"/>
</dbReference>
<evidence type="ECO:0000259" key="1">
    <source>
        <dbReference type="Pfam" id="PF02470"/>
    </source>
</evidence>
<dbReference type="Pfam" id="PF02470">
    <property type="entry name" value="MlaD"/>
    <property type="match status" value="1"/>
</dbReference>
<dbReference type="InterPro" id="IPR003399">
    <property type="entry name" value="Mce/MlaD"/>
</dbReference>
<sequence>MAARQTLVGLFVLVGLALGMGVILVFGQLHLLTPVDRAVIYFHGGVGGLAPGAPVTFRGVRVGSVGTISLHVNPVDLEARIPVVIQLDPGRVVLDRPASASERLDLDQLVAAGLRAQLIMQSFVTGQMAVDLDMKPNSGAVFSGLKSSLIEIPTVQSDFERLREQIPKLPLRDLADSTTRTLHAIEHLAITLDTNLPPLIASLQVTADGLHDTGPIINQSVLSVRDQALKTLHGYQALSLQLHDQVAGRGPELKRLIATANQAADNAKQLTVTINAVAGERSEVRLNLEASLRDLAAAADSLRGIARDVESDPSLVLRGRSR</sequence>
<dbReference type="PANTHER" id="PTHR36698:SF3">
    <property type="entry name" value="ABC-TYPE TRANSPORT AUXILIARY LIPOPROTEIN COMPONENT DOMAIN-CONTAINING PROTEIN"/>
    <property type="match status" value="1"/>
</dbReference>
<gene>
    <name evidence="2" type="ORF">HN018_13660</name>
</gene>
<dbReference type="Proteomes" id="UP000500767">
    <property type="component" value="Chromosome"/>
</dbReference>
<organism evidence="2 3">
    <name type="scientific">Lichenicola cladoniae</name>
    <dbReference type="NCBI Taxonomy" id="1484109"/>
    <lineage>
        <taxon>Bacteria</taxon>
        <taxon>Pseudomonadati</taxon>
        <taxon>Pseudomonadota</taxon>
        <taxon>Alphaproteobacteria</taxon>
        <taxon>Acetobacterales</taxon>
        <taxon>Acetobacteraceae</taxon>
        <taxon>Lichenicola</taxon>
    </lineage>
</organism>
<protein>
    <submittedName>
        <fullName evidence="2">MCE family protein</fullName>
    </submittedName>
</protein>
<dbReference type="AlphaFoldDB" id="A0A6M8HRQ5"/>
<proteinExistence type="predicted"/>